<sequence>MTYWRNAGVTYLRYSTIAAQCVRRAIKSDKRVETGKDESTIKRITVAKNNNILINLEHNKQNMDLFSELKHFGQAKLNKVQTVVKTQSGKLFVERRNDDGSVVCSSEKAERCEGFVIDTKPDLNIGFVMKGVLIGSQDVAHNFDLLVDNSITHILNVAVGVSNEFEDKFIYRNVPILDVPEFELKQCLKLCFDFIDDCRNKYGICLVHCNAGVSRAPIVAIAYLMFKTEITYEEALNRIKSTRSCINPNPGFVRQLEIFEPYFLKRDLSILD</sequence>
<dbReference type="InterPro" id="IPR036742">
    <property type="entry name" value="ATP_synth_F1_esu_sf_mt"/>
</dbReference>
<dbReference type="Gene3D" id="1.10.1620.20">
    <property type="entry name" value="ATP synthase, F1 complex, epsilon subunit superfamily, mitochondrial"/>
    <property type="match status" value="1"/>
</dbReference>
<accession>A0A443RH32</accession>
<dbReference type="AlphaFoldDB" id="A0A443RH32"/>
<keyword evidence="5" id="KW-1185">Reference proteome</keyword>
<dbReference type="GO" id="GO:0008579">
    <property type="term" value="F:JUN kinase phosphatase activity"/>
    <property type="evidence" value="ECO:0007669"/>
    <property type="project" value="TreeGrafter"/>
</dbReference>
<gene>
    <name evidence="4" type="ORF">B4U79_00513</name>
</gene>
<dbReference type="PANTHER" id="PTHR46377:SF1">
    <property type="entry name" value="DUAL SPECIFICITY PROTEIN PHOSPHATASE 19"/>
    <property type="match status" value="1"/>
</dbReference>
<dbReference type="SUPFAM" id="SSF52799">
    <property type="entry name" value="(Phosphotyrosine protein) phosphatases II"/>
    <property type="match status" value="1"/>
</dbReference>
<feature type="domain" description="Tyrosine specific protein phosphatases" evidence="3">
    <location>
        <begin position="192"/>
        <end position="243"/>
    </location>
</feature>
<evidence type="ECO:0000313" key="4">
    <source>
        <dbReference type="EMBL" id="RWS14589.1"/>
    </source>
</evidence>
<dbReference type="InterPro" id="IPR029021">
    <property type="entry name" value="Prot-tyrosine_phosphatase-like"/>
</dbReference>
<dbReference type="SMART" id="SM00195">
    <property type="entry name" value="DSPc"/>
    <property type="match status" value="1"/>
</dbReference>
<dbReference type="PROSITE" id="PS50054">
    <property type="entry name" value="TYR_PHOSPHATASE_DUAL"/>
    <property type="match status" value="1"/>
</dbReference>
<evidence type="ECO:0000259" key="3">
    <source>
        <dbReference type="PROSITE" id="PS50056"/>
    </source>
</evidence>
<dbReference type="Proteomes" id="UP000285301">
    <property type="component" value="Unassembled WGS sequence"/>
</dbReference>
<dbReference type="SUPFAM" id="SSF48690">
    <property type="entry name" value="Epsilon subunit of mitochondrial F1F0-ATP synthase"/>
    <property type="match status" value="1"/>
</dbReference>
<dbReference type="Pfam" id="PF04627">
    <property type="entry name" value="ATP-synt_Eps"/>
    <property type="match status" value="1"/>
</dbReference>
<evidence type="ECO:0000259" key="2">
    <source>
        <dbReference type="PROSITE" id="PS50054"/>
    </source>
</evidence>
<feature type="domain" description="Tyrosine-protein phosphatase" evidence="2">
    <location>
        <begin position="124"/>
        <end position="265"/>
    </location>
</feature>
<dbReference type="OrthoDB" id="10252009at2759"/>
<dbReference type="GO" id="GO:0005743">
    <property type="term" value="C:mitochondrial inner membrane"/>
    <property type="evidence" value="ECO:0007669"/>
    <property type="project" value="InterPro"/>
</dbReference>
<organism evidence="4 5">
    <name type="scientific">Dinothrombium tinctorium</name>
    <dbReference type="NCBI Taxonomy" id="1965070"/>
    <lineage>
        <taxon>Eukaryota</taxon>
        <taxon>Metazoa</taxon>
        <taxon>Ecdysozoa</taxon>
        <taxon>Arthropoda</taxon>
        <taxon>Chelicerata</taxon>
        <taxon>Arachnida</taxon>
        <taxon>Acari</taxon>
        <taxon>Acariformes</taxon>
        <taxon>Trombidiformes</taxon>
        <taxon>Prostigmata</taxon>
        <taxon>Anystina</taxon>
        <taxon>Parasitengona</taxon>
        <taxon>Trombidioidea</taxon>
        <taxon>Trombidiidae</taxon>
        <taxon>Dinothrombium</taxon>
    </lineage>
</organism>
<dbReference type="PANTHER" id="PTHR46377">
    <property type="entry name" value="DUAL SPECIFICITY PROTEIN PHOSPHATASE 19"/>
    <property type="match status" value="1"/>
</dbReference>
<name>A0A443RH32_9ACAR</name>
<dbReference type="Gene3D" id="3.90.190.10">
    <property type="entry name" value="Protein tyrosine phosphatase superfamily"/>
    <property type="match status" value="1"/>
</dbReference>
<comment type="similarity">
    <text evidence="1">Belongs to the eukaryotic ATPase epsilon family.</text>
</comment>
<dbReference type="Pfam" id="PF00782">
    <property type="entry name" value="DSPc"/>
    <property type="match status" value="1"/>
</dbReference>
<evidence type="ECO:0000256" key="1">
    <source>
        <dbReference type="ARBA" id="ARBA00009502"/>
    </source>
</evidence>
<proteinExistence type="inferred from homology"/>
<dbReference type="InterPro" id="IPR000387">
    <property type="entry name" value="Tyr_Pase_dom"/>
</dbReference>
<comment type="caution">
    <text evidence="4">The sequence shown here is derived from an EMBL/GenBank/DDBJ whole genome shotgun (WGS) entry which is preliminary data.</text>
</comment>
<dbReference type="GO" id="GO:0045259">
    <property type="term" value="C:proton-transporting ATP synthase complex"/>
    <property type="evidence" value="ECO:0007669"/>
    <property type="project" value="InterPro"/>
</dbReference>
<dbReference type="CDD" id="cd12153">
    <property type="entry name" value="F1-ATPase_epsilon"/>
    <property type="match status" value="1"/>
</dbReference>
<dbReference type="InterPro" id="IPR020422">
    <property type="entry name" value="TYR_PHOSPHATASE_DUAL_dom"/>
</dbReference>
<dbReference type="PROSITE" id="PS50056">
    <property type="entry name" value="TYR_PHOSPHATASE_2"/>
    <property type="match status" value="1"/>
</dbReference>
<dbReference type="InterPro" id="IPR006721">
    <property type="entry name" value="ATP_synth_F1_esu_mt"/>
</dbReference>
<dbReference type="STRING" id="1965070.A0A443RH32"/>
<reference evidence="4 5" key="1">
    <citation type="journal article" date="2018" name="Gigascience">
        <title>Genomes of trombidid mites reveal novel predicted allergens and laterally-transferred genes associated with secondary metabolism.</title>
        <authorList>
            <person name="Dong X."/>
            <person name="Chaisiri K."/>
            <person name="Xia D."/>
            <person name="Armstrong S.D."/>
            <person name="Fang Y."/>
            <person name="Donnelly M.J."/>
            <person name="Kadowaki T."/>
            <person name="McGarry J.W."/>
            <person name="Darby A.C."/>
            <person name="Makepeace B.L."/>
        </authorList>
    </citation>
    <scope>NUCLEOTIDE SEQUENCE [LARGE SCALE GENOMIC DNA]</scope>
    <source>
        <strain evidence="4">UoL-WK</strain>
    </source>
</reference>
<dbReference type="GO" id="GO:0046933">
    <property type="term" value="F:proton-transporting ATP synthase activity, rotational mechanism"/>
    <property type="evidence" value="ECO:0007669"/>
    <property type="project" value="InterPro"/>
</dbReference>
<dbReference type="InterPro" id="IPR000340">
    <property type="entry name" value="Dual-sp_phosphatase_cat-dom"/>
</dbReference>
<evidence type="ECO:0000313" key="5">
    <source>
        <dbReference type="Proteomes" id="UP000285301"/>
    </source>
</evidence>
<dbReference type="EMBL" id="NCKU01000675">
    <property type="protein sequence ID" value="RWS14589.1"/>
    <property type="molecule type" value="Genomic_DNA"/>
</dbReference>
<protein>
    <submittedName>
        <fullName evidence="4">Dual specificity protein phosphatase 19-like protein</fullName>
    </submittedName>
</protein>